<protein>
    <submittedName>
        <fullName evidence="1">Uncharacterized protein</fullName>
    </submittedName>
</protein>
<comment type="caution">
    <text evidence="1">The sequence shown here is derived from an EMBL/GenBank/DDBJ whole genome shotgun (WGS) entry which is preliminary data.</text>
</comment>
<accession>A0ACB7H766</accession>
<name>A0ACB7H766_MANES</name>
<dbReference type="EMBL" id="CM004394">
    <property type="protein sequence ID" value="KAG8648538.1"/>
    <property type="molecule type" value="Genomic_DNA"/>
</dbReference>
<proteinExistence type="predicted"/>
<reference evidence="2" key="1">
    <citation type="journal article" date="2016" name="Nat. Biotechnol.">
        <title>Sequencing wild and cultivated cassava and related species reveals extensive interspecific hybridization and genetic diversity.</title>
        <authorList>
            <person name="Bredeson J.V."/>
            <person name="Lyons J.B."/>
            <person name="Prochnik S.E."/>
            <person name="Wu G.A."/>
            <person name="Ha C.M."/>
            <person name="Edsinger-Gonzales E."/>
            <person name="Grimwood J."/>
            <person name="Schmutz J."/>
            <person name="Rabbi I.Y."/>
            <person name="Egesi C."/>
            <person name="Nauluvula P."/>
            <person name="Lebot V."/>
            <person name="Ndunguru J."/>
            <person name="Mkamilo G."/>
            <person name="Bart R.S."/>
            <person name="Setter T.L."/>
            <person name="Gleadow R.M."/>
            <person name="Kulakow P."/>
            <person name="Ferguson M.E."/>
            <person name="Rounsley S."/>
            <person name="Rokhsar D.S."/>
        </authorList>
    </citation>
    <scope>NUCLEOTIDE SEQUENCE [LARGE SCALE GENOMIC DNA]</scope>
    <source>
        <strain evidence="2">cv. AM560-2</strain>
    </source>
</reference>
<dbReference type="Proteomes" id="UP000091857">
    <property type="component" value="Chromosome 8"/>
</dbReference>
<sequence length="674" mass="77178">MASGTLSTISIQEDVELEKISRASKKAENVSACKIFPRKVLSRVFSEDYEYDAVEKTILDPRGPLIDKWNKIFFAACLTSLFVDPLFFLLPKVENHCIHVSTNLEVAFTAIRSLADIFYIFHVFVRFRMAYVAPSSRVIGRGELVVDPAKIASRYLDRDFWLDILAAQPIPQVLTWAVIPSLRGSSAAHTRLVIRTSIIIQYLLRLYLIFPLSSQINKATGLVLETAWAGAAYNLVLYMLASHVLGCLWYLLAIERQEHCWRKVCILEQGECNYSFMDCSFADDPGRESWLISSNVSNLCYPSSGFFEFGIYGDALSSQVTSSSFFKKFFYCLWWAFRNLNSLGQGLCTSTYIGEINYAMIVGIVSLILFGLLIGNMQRYLQSSSVRLEQWRTFKTDTERWMRHRQLPLEMKESIRRYNQHRWCATRGVDEEAILKSLPMDLRRNIKRHLCLDLVRKVQLFNMMDEQMLDAICERLKPCLYDQGTCLVREGDPVNEMIFIIRGRLNSYTTNGGRADFFNSCLIAPGDFCGEELLTWALDPRSNSTITLPSSTRTVIAITDVEVFALVAEDLKFVAFQFRRLNSKQLRNVFRFHSPQWRTWAACFIQAAWFRYKRRKEEAELDKIRTSMGGGEKKQTCSSLLLAATNFTIYASKLAASTKRGGSKPEEPDFSVDK</sequence>
<organism evidence="1 2">
    <name type="scientific">Manihot esculenta</name>
    <name type="common">Cassava</name>
    <name type="synonym">Jatropha manihot</name>
    <dbReference type="NCBI Taxonomy" id="3983"/>
    <lineage>
        <taxon>Eukaryota</taxon>
        <taxon>Viridiplantae</taxon>
        <taxon>Streptophyta</taxon>
        <taxon>Embryophyta</taxon>
        <taxon>Tracheophyta</taxon>
        <taxon>Spermatophyta</taxon>
        <taxon>Magnoliopsida</taxon>
        <taxon>eudicotyledons</taxon>
        <taxon>Gunneridae</taxon>
        <taxon>Pentapetalae</taxon>
        <taxon>rosids</taxon>
        <taxon>fabids</taxon>
        <taxon>Malpighiales</taxon>
        <taxon>Euphorbiaceae</taxon>
        <taxon>Crotonoideae</taxon>
        <taxon>Manihoteae</taxon>
        <taxon>Manihot</taxon>
    </lineage>
</organism>
<evidence type="ECO:0000313" key="2">
    <source>
        <dbReference type="Proteomes" id="UP000091857"/>
    </source>
</evidence>
<evidence type="ECO:0000313" key="1">
    <source>
        <dbReference type="EMBL" id="KAG8648538.1"/>
    </source>
</evidence>
<keyword evidence="2" id="KW-1185">Reference proteome</keyword>
<gene>
    <name evidence="1" type="ORF">MANES_08G007900v8</name>
</gene>